<reference evidence="3" key="1">
    <citation type="submission" date="2020-01" db="EMBL/GenBank/DDBJ databases">
        <title>Sphingomonas sp. strain CSW-10.</title>
        <authorList>
            <person name="Chen W.-M."/>
        </authorList>
    </citation>
    <scope>NUCLEOTIDE SEQUENCE [LARGE SCALE GENOMIC DNA]</scope>
    <source>
        <strain evidence="3">NST-5</strain>
    </source>
</reference>
<dbReference type="InterPro" id="IPR046219">
    <property type="entry name" value="DUF6252"/>
</dbReference>
<proteinExistence type="predicted"/>
<feature type="signal peptide" evidence="1">
    <location>
        <begin position="1"/>
        <end position="21"/>
    </location>
</feature>
<dbReference type="RefSeq" id="WP_166536477.1">
    <property type="nucleotide sequence ID" value="NZ_JAABLM010000005.1"/>
</dbReference>
<gene>
    <name evidence="2" type="ORF">GV828_05495</name>
</gene>
<evidence type="ECO:0000313" key="3">
    <source>
        <dbReference type="Proteomes" id="UP000798602"/>
    </source>
</evidence>
<keyword evidence="1" id="KW-0732">Signal</keyword>
<evidence type="ECO:0000256" key="1">
    <source>
        <dbReference type="SAM" id="SignalP"/>
    </source>
</evidence>
<dbReference type="PROSITE" id="PS51257">
    <property type="entry name" value="PROKAR_LIPOPROTEIN"/>
    <property type="match status" value="1"/>
</dbReference>
<dbReference type="Pfam" id="PF19765">
    <property type="entry name" value="DUF6252"/>
    <property type="match status" value="1"/>
</dbReference>
<feature type="chain" id="PRO_5045892561" description="Lipocalin-like domain-containing protein" evidence="1">
    <location>
        <begin position="22"/>
        <end position="153"/>
    </location>
</feature>
<evidence type="ECO:0008006" key="4">
    <source>
        <dbReference type="Google" id="ProtNLM"/>
    </source>
</evidence>
<name>A0ABW9Z708_9FLAO</name>
<dbReference type="Proteomes" id="UP000798602">
    <property type="component" value="Unassembled WGS sequence"/>
</dbReference>
<keyword evidence="3" id="KW-1185">Reference proteome</keyword>
<accession>A0ABW9Z708</accession>
<sequence>MKKFFALLIVAFSLVSCENDASFSNPGFQANLDGTAWRASDFTASIIDGSMVIEGYTPFEILKLKTSGTIPGVYTLGTGVESTATYSYEADGLSEIFTTGSGSGDGQITIEKIEEGTVTGKFYFNAPSTTDTTNVNFQRGVFYKIPIVSGVIE</sequence>
<organism evidence="2 3">
    <name type="scientific">Flavobacterium ichthyis</name>
    <dbReference type="NCBI Taxonomy" id="2698827"/>
    <lineage>
        <taxon>Bacteria</taxon>
        <taxon>Pseudomonadati</taxon>
        <taxon>Bacteroidota</taxon>
        <taxon>Flavobacteriia</taxon>
        <taxon>Flavobacteriales</taxon>
        <taxon>Flavobacteriaceae</taxon>
        <taxon>Flavobacterium</taxon>
    </lineage>
</organism>
<dbReference type="EMBL" id="JAABLM010000005">
    <property type="protein sequence ID" value="NBL64652.1"/>
    <property type="molecule type" value="Genomic_DNA"/>
</dbReference>
<comment type="caution">
    <text evidence="2">The sequence shown here is derived from an EMBL/GenBank/DDBJ whole genome shotgun (WGS) entry which is preliminary data.</text>
</comment>
<protein>
    <recommendedName>
        <fullName evidence="4">Lipocalin-like domain-containing protein</fullName>
    </recommendedName>
</protein>
<evidence type="ECO:0000313" key="2">
    <source>
        <dbReference type="EMBL" id="NBL64652.1"/>
    </source>
</evidence>